<dbReference type="SUPFAM" id="SSF53756">
    <property type="entry name" value="UDP-Glycosyltransferase/glycogen phosphorylase"/>
    <property type="match status" value="1"/>
</dbReference>
<dbReference type="Pfam" id="PF13692">
    <property type="entry name" value="Glyco_trans_1_4"/>
    <property type="match status" value="1"/>
</dbReference>
<keyword evidence="3" id="KW-1185">Reference proteome</keyword>
<dbReference type="InterPro" id="IPR028098">
    <property type="entry name" value="Glyco_trans_4-like_N"/>
</dbReference>
<keyword evidence="2" id="KW-0328">Glycosyltransferase</keyword>
<gene>
    <name evidence="2" type="ORF">SH580_08360</name>
</gene>
<name>A0ABZ0RNC5_9BACT</name>
<reference evidence="2 3" key="1">
    <citation type="submission" date="2023-11" db="EMBL/GenBank/DDBJ databases">
        <title>Coraliomargarita sp. nov., isolated from marine algae.</title>
        <authorList>
            <person name="Lee J.K."/>
            <person name="Baek J.H."/>
            <person name="Kim J.M."/>
            <person name="Choi D.G."/>
            <person name="Jeon C.O."/>
        </authorList>
    </citation>
    <scope>NUCLEOTIDE SEQUENCE [LARGE SCALE GENOMIC DNA]</scope>
    <source>
        <strain evidence="2 3">J2-16</strain>
    </source>
</reference>
<dbReference type="Pfam" id="PF13439">
    <property type="entry name" value="Glyco_transf_4"/>
    <property type="match status" value="1"/>
</dbReference>
<dbReference type="Gene3D" id="3.40.50.2000">
    <property type="entry name" value="Glycogen Phosphorylase B"/>
    <property type="match status" value="2"/>
</dbReference>
<evidence type="ECO:0000313" key="2">
    <source>
        <dbReference type="EMBL" id="WPJ97721.1"/>
    </source>
</evidence>
<dbReference type="EMBL" id="CP138858">
    <property type="protein sequence ID" value="WPJ97721.1"/>
    <property type="molecule type" value="Genomic_DNA"/>
</dbReference>
<evidence type="ECO:0000259" key="1">
    <source>
        <dbReference type="Pfam" id="PF13439"/>
    </source>
</evidence>
<dbReference type="RefSeq" id="WP_319834550.1">
    <property type="nucleotide sequence ID" value="NZ_CP138858.1"/>
</dbReference>
<organism evidence="2 3">
    <name type="scientific">Coraliomargarita algicola</name>
    <dbReference type="NCBI Taxonomy" id="3092156"/>
    <lineage>
        <taxon>Bacteria</taxon>
        <taxon>Pseudomonadati</taxon>
        <taxon>Verrucomicrobiota</taxon>
        <taxon>Opitutia</taxon>
        <taxon>Puniceicoccales</taxon>
        <taxon>Coraliomargaritaceae</taxon>
        <taxon>Coraliomargarita</taxon>
    </lineage>
</organism>
<dbReference type="EC" id="2.4.-.-" evidence="2"/>
<dbReference type="PANTHER" id="PTHR12526:SF638">
    <property type="entry name" value="SPORE COAT PROTEIN SA"/>
    <property type="match status" value="1"/>
</dbReference>
<keyword evidence="2" id="KW-0808">Transferase</keyword>
<feature type="domain" description="Glycosyltransferase subfamily 4-like N-terminal" evidence="1">
    <location>
        <begin position="14"/>
        <end position="168"/>
    </location>
</feature>
<protein>
    <submittedName>
        <fullName evidence="2">Glycosyltransferase</fullName>
        <ecNumber evidence="2">2.4.-.-</ecNumber>
    </submittedName>
</protein>
<proteinExistence type="predicted"/>
<dbReference type="PANTHER" id="PTHR12526">
    <property type="entry name" value="GLYCOSYLTRANSFERASE"/>
    <property type="match status" value="1"/>
</dbReference>
<accession>A0ABZ0RNC5</accession>
<dbReference type="Proteomes" id="UP001324993">
    <property type="component" value="Chromosome"/>
</dbReference>
<dbReference type="GO" id="GO:0016757">
    <property type="term" value="F:glycosyltransferase activity"/>
    <property type="evidence" value="ECO:0007669"/>
    <property type="project" value="UniProtKB-KW"/>
</dbReference>
<sequence>MKRIAHLVINLNHGGAEQLVVRWALQRLQQDAQSTYVITLDEPGALAEQLPQTNHYCLSAQRQRKPWDRTAMRRLRQFLKEKSIDVLHSHNLAAQQYAVLGTVGSAVAHVQTQHGANTHVLGMGNRLRSALLARLTGAVVAVSAGTRDSMAAQQFIPAQKIRLIPNGVAAYSQVDELEVARMRAQYGLDDCIVFGSVGRLAAVKGWARFLPEFAAFASQVHAVAGGKPAKLLLVGDGPERAAIEQQAKSLGIADLVVLAGFQTDPQPWLALMDVFLLPSLSEGLSVALLEALEGGLYACVTDVGDCGAVVREVGHGTVLVDEPSGWSQQLLEIYQARPPRRVAALSSSSAGRIYSQSHCLECYEDLYTSVAINP</sequence>
<evidence type="ECO:0000313" key="3">
    <source>
        <dbReference type="Proteomes" id="UP001324993"/>
    </source>
</evidence>